<feature type="non-terminal residue" evidence="1">
    <location>
        <position position="487"/>
    </location>
</feature>
<evidence type="ECO:0000313" key="2">
    <source>
        <dbReference type="Proteomes" id="UP001150603"/>
    </source>
</evidence>
<sequence length="487" mass="55447">MAAALDARKRVPLAPIEQARPQVYRDPSTSLVTASTSAVSSQQPRLRRLAAASALTSLASKSTSRPTKAVRSSSASSDAQLKHAYTSASDTERPAPLATRKRRANSVDTTAQQGRNVRARVESHERVVDQPTRYRTRLVAERQYEYFEPAADQEVKSYRRALGQKYEYRETVTDRDVDHHRRVASQKSELDAYSTTSVESRDSQTTVVDDALHGRRVARPSRAFASLHAARALSPFEDAPQAEEDATRAEDAAKSKENRDWDDLDADDEDDPMMVAEYIEDIIEYLREVEPRSMPDTAYMGKQMDLTWDMRRVLVNWIIQIHYQFRMLPETLFLAVNLIDRFLSKRHVSVAKLQLVGLTGLLIASKYEETTTPHIKDFRYLAGNCYTIEEILNAEFFMLCVLEFDMSYPNPMTFLRRVSKAEQYNIQSRTVAKYLMEVCLVDHRLMAFPPSHIAAAGICLARRMLHSGEWDANLRHFSGFEEAELQP</sequence>
<comment type="caution">
    <text evidence="1">The sequence shown here is derived from an EMBL/GenBank/DDBJ whole genome shotgun (WGS) entry which is preliminary data.</text>
</comment>
<keyword evidence="2" id="KW-1185">Reference proteome</keyword>
<reference evidence="1" key="1">
    <citation type="submission" date="2022-07" db="EMBL/GenBank/DDBJ databases">
        <title>Phylogenomic reconstructions and comparative analyses of Kickxellomycotina fungi.</title>
        <authorList>
            <person name="Reynolds N.K."/>
            <person name="Stajich J.E."/>
            <person name="Barry K."/>
            <person name="Grigoriev I.V."/>
            <person name="Crous P."/>
            <person name="Smith M.E."/>
        </authorList>
    </citation>
    <scope>NUCLEOTIDE SEQUENCE</scope>
    <source>
        <strain evidence="1">NRRL 5244</strain>
    </source>
</reference>
<protein>
    <submittedName>
        <fullName evidence="1">G2/mitotic-specific cyclin</fullName>
    </submittedName>
</protein>
<evidence type="ECO:0000313" key="1">
    <source>
        <dbReference type="EMBL" id="KAJ1938339.1"/>
    </source>
</evidence>
<dbReference type="Proteomes" id="UP001150603">
    <property type="component" value="Unassembled WGS sequence"/>
</dbReference>
<dbReference type="EMBL" id="JANBPW010003208">
    <property type="protein sequence ID" value="KAJ1938339.1"/>
    <property type="molecule type" value="Genomic_DNA"/>
</dbReference>
<organism evidence="1 2">
    <name type="scientific">Linderina macrospora</name>
    <dbReference type="NCBI Taxonomy" id="4868"/>
    <lineage>
        <taxon>Eukaryota</taxon>
        <taxon>Fungi</taxon>
        <taxon>Fungi incertae sedis</taxon>
        <taxon>Zoopagomycota</taxon>
        <taxon>Kickxellomycotina</taxon>
        <taxon>Kickxellomycetes</taxon>
        <taxon>Kickxellales</taxon>
        <taxon>Kickxellaceae</taxon>
        <taxon>Linderina</taxon>
    </lineage>
</organism>
<name>A0ACC1J5F4_9FUNG</name>
<accession>A0ACC1J5F4</accession>
<proteinExistence type="predicted"/>
<gene>
    <name evidence="1" type="primary">CLB2_2</name>
    <name evidence="1" type="ORF">FBU59_004467</name>
</gene>